<evidence type="ECO:0000313" key="3">
    <source>
        <dbReference type="Proteomes" id="UP000053881"/>
    </source>
</evidence>
<keyword evidence="1" id="KW-0472">Membrane</keyword>
<evidence type="ECO:0000256" key="1">
    <source>
        <dbReference type="SAM" id="Phobius"/>
    </source>
</evidence>
<dbReference type="Proteomes" id="UP000053881">
    <property type="component" value="Unassembled WGS sequence"/>
</dbReference>
<keyword evidence="1" id="KW-0812">Transmembrane</keyword>
<reference evidence="2 3" key="1">
    <citation type="submission" date="2015-06" db="EMBL/GenBank/DDBJ databases">
        <title>Genome sequencing project of Bacillus galactosidilyticus PL133.</title>
        <authorList>
            <person name="Gaiero J."/>
            <person name="Nicol R."/>
            <person name="Habash M."/>
        </authorList>
    </citation>
    <scope>NUCLEOTIDE SEQUENCE [LARGE SCALE GENOMIC DNA]</scope>
    <source>
        <strain evidence="2 3">PL133</strain>
    </source>
</reference>
<organism evidence="2 3">
    <name type="scientific">Lederbergia galactosidilytica</name>
    <dbReference type="NCBI Taxonomy" id="217031"/>
    <lineage>
        <taxon>Bacteria</taxon>
        <taxon>Bacillati</taxon>
        <taxon>Bacillota</taxon>
        <taxon>Bacilli</taxon>
        <taxon>Bacillales</taxon>
        <taxon>Bacillaceae</taxon>
        <taxon>Lederbergia</taxon>
    </lineage>
</organism>
<feature type="transmembrane region" description="Helical" evidence="1">
    <location>
        <begin position="71"/>
        <end position="90"/>
    </location>
</feature>
<evidence type="ECO:0000313" key="2">
    <source>
        <dbReference type="EMBL" id="KRG11603.1"/>
    </source>
</evidence>
<dbReference type="PATRIC" id="fig|217031.4.peg.5678"/>
<protein>
    <submittedName>
        <fullName evidence="2">Uncharacterized protein</fullName>
    </submittedName>
</protein>
<name>A0A0Q9Y7W7_9BACI</name>
<proteinExistence type="predicted"/>
<sequence length="91" mass="11072">MGSPLYHDIEGGPPMYKRTYLIFSMLRLWNSLMLIFYIYKMIFLLFYWAIIRQKQYICIILKLRKIQNITFLHILFSTFLPKILLIFSLSL</sequence>
<dbReference type="EMBL" id="LGPB01000119">
    <property type="protein sequence ID" value="KRG11603.1"/>
    <property type="molecule type" value="Genomic_DNA"/>
</dbReference>
<comment type="caution">
    <text evidence="2">The sequence shown here is derived from an EMBL/GenBank/DDBJ whole genome shotgun (WGS) entry which is preliminary data.</text>
</comment>
<feature type="transmembrane region" description="Helical" evidence="1">
    <location>
        <begin position="28"/>
        <end position="50"/>
    </location>
</feature>
<keyword evidence="1" id="KW-1133">Transmembrane helix</keyword>
<gene>
    <name evidence="2" type="ORF">ACA29_16730</name>
</gene>
<accession>A0A0Q9Y7W7</accession>
<dbReference type="AlphaFoldDB" id="A0A0Q9Y7W7"/>